<dbReference type="AlphaFoldDB" id="A0A371I424"/>
<dbReference type="OrthoDB" id="532959at2759"/>
<gene>
    <name evidence="2" type="ORF">CR513_05796</name>
</gene>
<dbReference type="Gene3D" id="3.10.10.10">
    <property type="entry name" value="HIV Type 1 Reverse Transcriptase, subunit A, domain 1"/>
    <property type="match status" value="1"/>
</dbReference>
<reference evidence="2" key="1">
    <citation type="submission" date="2018-05" db="EMBL/GenBank/DDBJ databases">
        <title>Draft genome of Mucuna pruriens seed.</title>
        <authorList>
            <person name="Nnadi N.E."/>
            <person name="Vos R."/>
            <person name="Hasami M.H."/>
            <person name="Devisetty U.K."/>
            <person name="Aguiy J.C."/>
        </authorList>
    </citation>
    <scope>NUCLEOTIDE SEQUENCE [LARGE SCALE GENOMIC DNA]</scope>
    <source>
        <strain evidence="2">JCA_2017</strain>
    </source>
</reference>
<dbReference type="SUPFAM" id="SSF56672">
    <property type="entry name" value="DNA/RNA polymerases"/>
    <property type="match status" value="1"/>
</dbReference>
<comment type="caution">
    <text evidence="2">The sequence shown here is derived from an EMBL/GenBank/DDBJ whole genome shotgun (WGS) entry which is preliminary data.</text>
</comment>
<keyword evidence="3" id="KW-1185">Reference proteome</keyword>
<sequence length="124" mass="14557">MKLRREKEKKRRKGEERKKMREKKERRMWCSKGPCPEEIQHPKDLECWRASKISSPRTSHVGATLPSQDVYKANPKESKEIQQQVGKLMEKGWVRESTSLCVVLVILVPKKEISLRGCVWSIIQ</sequence>
<dbReference type="InterPro" id="IPR043502">
    <property type="entry name" value="DNA/RNA_pol_sf"/>
</dbReference>
<accession>A0A371I424</accession>
<evidence type="ECO:0000313" key="3">
    <source>
        <dbReference type="Proteomes" id="UP000257109"/>
    </source>
</evidence>
<proteinExistence type="predicted"/>
<evidence type="ECO:0000256" key="1">
    <source>
        <dbReference type="SAM" id="MobiDB-lite"/>
    </source>
</evidence>
<feature type="compositionally biased region" description="Basic residues" evidence="1">
    <location>
        <begin position="1"/>
        <end position="12"/>
    </location>
</feature>
<name>A0A371I424_MUCPR</name>
<evidence type="ECO:0000313" key="2">
    <source>
        <dbReference type="EMBL" id="RDY09785.1"/>
    </source>
</evidence>
<dbReference type="EMBL" id="QJKJ01000970">
    <property type="protein sequence ID" value="RDY09785.1"/>
    <property type="molecule type" value="Genomic_DNA"/>
</dbReference>
<protein>
    <submittedName>
        <fullName evidence="2">Uncharacterized protein</fullName>
    </submittedName>
</protein>
<feature type="non-terminal residue" evidence="2">
    <location>
        <position position="1"/>
    </location>
</feature>
<organism evidence="2 3">
    <name type="scientific">Mucuna pruriens</name>
    <name type="common">Velvet bean</name>
    <name type="synonym">Dolichos pruriens</name>
    <dbReference type="NCBI Taxonomy" id="157652"/>
    <lineage>
        <taxon>Eukaryota</taxon>
        <taxon>Viridiplantae</taxon>
        <taxon>Streptophyta</taxon>
        <taxon>Embryophyta</taxon>
        <taxon>Tracheophyta</taxon>
        <taxon>Spermatophyta</taxon>
        <taxon>Magnoliopsida</taxon>
        <taxon>eudicotyledons</taxon>
        <taxon>Gunneridae</taxon>
        <taxon>Pentapetalae</taxon>
        <taxon>rosids</taxon>
        <taxon>fabids</taxon>
        <taxon>Fabales</taxon>
        <taxon>Fabaceae</taxon>
        <taxon>Papilionoideae</taxon>
        <taxon>50 kb inversion clade</taxon>
        <taxon>NPAAA clade</taxon>
        <taxon>indigoferoid/millettioid clade</taxon>
        <taxon>Phaseoleae</taxon>
        <taxon>Mucuna</taxon>
    </lineage>
</organism>
<dbReference type="Proteomes" id="UP000257109">
    <property type="component" value="Unassembled WGS sequence"/>
</dbReference>
<feature type="region of interest" description="Disordered" evidence="1">
    <location>
        <begin position="1"/>
        <end position="27"/>
    </location>
</feature>
<feature type="compositionally biased region" description="Basic and acidic residues" evidence="1">
    <location>
        <begin position="13"/>
        <end position="27"/>
    </location>
</feature>